<dbReference type="AlphaFoldDB" id="A0A101IQ46"/>
<evidence type="ECO:0000313" key="2">
    <source>
        <dbReference type="Proteomes" id="UP000054598"/>
    </source>
</evidence>
<comment type="caution">
    <text evidence="1">The sequence shown here is derived from an EMBL/GenBank/DDBJ whole genome shotgun (WGS) entry which is preliminary data.</text>
</comment>
<sequence length="82" mass="9287">MTSVTVKIDAELRDQLNALKVHPRESYNEVIGRLVDMAIDEEPLSEEAIRDLEQSLEDLRAGRVYTLEEVMAELKEESTTPG</sequence>
<name>A0A101IQ46_9EURY</name>
<dbReference type="Pfam" id="PF24434">
    <property type="entry name" value="DUF7557"/>
    <property type="match status" value="1"/>
</dbReference>
<dbReference type="Proteomes" id="UP000054598">
    <property type="component" value="Unassembled WGS sequence"/>
</dbReference>
<organism evidence="1 2">
    <name type="scientific">Methanoculleus marisnigri</name>
    <dbReference type="NCBI Taxonomy" id="2198"/>
    <lineage>
        <taxon>Archaea</taxon>
        <taxon>Methanobacteriati</taxon>
        <taxon>Methanobacteriota</taxon>
        <taxon>Stenosarchaea group</taxon>
        <taxon>Methanomicrobia</taxon>
        <taxon>Methanomicrobiales</taxon>
        <taxon>Methanomicrobiaceae</taxon>
        <taxon>Methanoculleus</taxon>
    </lineage>
</organism>
<dbReference type="EMBL" id="LGHE01000290">
    <property type="protein sequence ID" value="KUK98970.1"/>
    <property type="molecule type" value="Genomic_DNA"/>
</dbReference>
<protein>
    <submittedName>
        <fullName evidence="1">Uncharacterized protein</fullName>
    </submittedName>
</protein>
<dbReference type="InterPro" id="IPR055979">
    <property type="entry name" value="DUF7557"/>
</dbReference>
<evidence type="ECO:0000313" key="1">
    <source>
        <dbReference type="EMBL" id="KUK98970.1"/>
    </source>
</evidence>
<gene>
    <name evidence="1" type="ORF">XE10_1939</name>
</gene>
<proteinExistence type="predicted"/>
<dbReference type="PATRIC" id="fig|2198.3.peg.2124"/>
<reference evidence="2" key="1">
    <citation type="journal article" date="2015" name="MBio">
        <title>Genome-Resolved Metagenomic Analysis Reveals Roles for Candidate Phyla and Other Microbial Community Members in Biogeochemical Transformations in Oil Reservoirs.</title>
        <authorList>
            <person name="Hu P."/>
            <person name="Tom L."/>
            <person name="Singh A."/>
            <person name="Thomas B.C."/>
            <person name="Baker B.J."/>
            <person name="Piceno Y.M."/>
            <person name="Andersen G.L."/>
            <person name="Banfield J.F."/>
        </authorList>
    </citation>
    <scope>NUCLEOTIDE SEQUENCE [LARGE SCALE GENOMIC DNA]</scope>
</reference>
<accession>A0A101IQ46</accession>